<feature type="signal peptide" evidence="5">
    <location>
        <begin position="1"/>
        <end position="41"/>
    </location>
</feature>
<dbReference type="AlphaFoldDB" id="A0A3A9Z4V1"/>
<keyword evidence="2" id="KW-0378">Hydrolase</keyword>
<dbReference type="CDD" id="cd00063">
    <property type="entry name" value="FN3"/>
    <property type="match status" value="1"/>
</dbReference>
<evidence type="ECO:0000313" key="8">
    <source>
        <dbReference type="Proteomes" id="UP000272474"/>
    </source>
</evidence>
<dbReference type="InterPro" id="IPR037459">
    <property type="entry name" value="RhgT-like"/>
</dbReference>
<dbReference type="EMBL" id="RBAL01000006">
    <property type="protein sequence ID" value="RKN42337.1"/>
    <property type="molecule type" value="Genomic_DNA"/>
</dbReference>
<dbReference type="PROSITE" id="PS50853">
    <property type="entry name" value="FN3"/>
    <property type="match status" value="1"/>
</dbReference>
<dbReference type="RefSeq" id="WP_120678991.1">
    <property type="nucleotide sequence ID" value="NZ_RBAL01000006.1"/>
</dbReference>
<evidence type="ECO:0000259" key="6">
    <source>
        <dbReference type="PROSITE" id="PS50853"/>
    </source>
</evidence>
<keyword evidence="3" id="KW-0326">Glycosidase</keyword>
<gene>
    <name evidence="7" type="ORF">D7294_12940</name>
</gene>
<name>A0A3A9Z4V1_9ACTN</name>
<dbReference type="InterPro" id="IPR008979">
    <property type="entry name" value="Galactose-bd-like_sf"/>
</dbReference>
<proteinExistence type="inferred from homology"/>
<dbReference type="Gene3D" id="2.60.40.10">
    <property type="entry name" value="Immunoglobulins"/>
    <property type="match status" value="1"/>
</dbReference>
<dbReference type="SUPFAM" id="SSF52266">
    <property type="entry name" value="SGNH hydrolase"/>
    <property type="match status" value="1"/>
</dbReference>
<dbReference type="PANTHER" id="PTHR43695">
    <property type="entry name" value="PUTATIVE (AFU_ORTHOLOGUE AFUA_2G17250)-RELATED"/>
    <property type="match status" value="1"/>
</dbReference>
<keyword evidence="4" id="KW-0624">Polysaccharide degradation</keyword>
<comment type="caution">
    <text evidence="7">The sequence shown here is derived from an EMBL/GenBank/DDBJ whole genome shotgun (WGS) entry which is preliminary data.</text>
</comment>
<dbReference type="GO" id="GO:0016798">
    <property type="term" value="F:hydrolase activity, acting on glycosyl bonds"/>
    <property type="evidence" value="ECO:0007669"/>
    <property type="project" value="UniProtKB-KW"/>
</dbReference>
<dbReference type="InterPro" id="IPR006311">
    <property type="entry name" value="TAT_signal"/>
</dbReference>
<evidence type="ECO:0000256" key="5">
    <source>
        <dbReference type="SAM" id="SignalP"/>
    </source>
</evidence>
<dbReference type="SUPFAM" id="SSF49785">
    <property type="entry name" value="Galactose-binding domain-like"/>
    <property type="match status" value="1"/>
</dbReference>
<comment type="similarity">
    <text evidence="1">Belongs to the 'GDSL' lipolytic enzyme family.</text>
</comment>
<keyword evidence="5" id="KW-0732">Signal</keyword>
<dbReference type="InterPro" id="IPR049033">
    <property type="entry name" value="AGA-YXIM_GBD"/>
</dbReference>
<dbReference type="Pfam" id="PF21254">
    <property type="entry name" value="AGA-YXIM_GBD"/>
    <property type="match status" value="1"/>
</dbReference>
<feature type="domain" description="Fibronectin type-III" evidence="6">
    <location>
        <begin position="285"/>
        <end position="374"/>
    </location>
</feature>
<dbReference type="Pfam" id="PF13472">
    <property type="entry name" value="Lipase_GDSL_2"/>
    <property type="match status" value="1"/>
</dbReference>
<evidence type="ECO:0000256" key="3">
    <source>
        <dbReference type="ARBA" id="ARBA00023295"/>
    </source>
</evidence>
<dbReference type="SMART" id="SM00060">
    <property type="entry name" value="FN3"/>
    <property type="match status" value="1"/>
</dbReference>
<keyword evidence="4" id="KW-0119">Carbohydrate metabolism</keyword>
<dbReference type="InterPro" id="IPR036514">
    <property type="entry name" value="SGNH_hydro_sf"/>
</dbReference>
<feature type="chain" id="PRO_5039384031" description="Fibronectin type-III domain-containing protein" evidence="5">
    <location>
        <begin position="42"/>
        <end position="518"/>
    </location>
</feature>
<dbReference type="Proteomes" id="UP000272474">
    <property type="component" value="Unassembled WGS sequence"/>
</dbReference>
<dbReference type="Gene3D" id="3.40.50.1110">
    <property type="entry name" value="SGNH hydrolase"/>
    <property type="match status" value="1"/>
</dbReference>
<dbReference type="GO" id="GO:0000272">
    <property type="term" value="P:polysaccharide catabolic process"/>
    <property type="evidence" value="ECO:0007669"/>
    <property type="project" value="UniProtKB-KW"/>
</dbReference>
<keyword evidence="8" id="KW-1185">Reference proteome</keyword>
<accession>A0A3A9Z4V1</accession>
<dbReference type="Gene3D" id="2.60.120.430">
    <property type="entry name" value="Galactose-binding lectin"/>
    <property type="match status" value="1"/>
</dbReference>
<dbReference type="PROSITE" id="PS51318">
    <property type="entry name" value="TAT"/>
    <property type="match status" value="1"/>
</dbReference>
<dbReference type="InterPro" id="IPR003961">
    <property type="entry name" value="FN3_dom"/>
</dbReference>
<dbReference type="SUPFAM" id="SSF49265">
    <property type="entry name" value="Fibronectin type III"/>
    <property type="match status" value="1"/>
</dbReference>
<dbReference type="InterPro" id="IPR036116">
    <property type="entry name" value="FN3_sf"/>
</dbReference>
<dbReference type="OrthoDB" id="9802318at2"/>
<dbReference type="InterPro" id="IPR013783">
    <property type="entry name" value="Ig-like_fold"/>
</dbReference>
<evidence type="ECO:0000313" key="7">
    <source>
        <dbReference type="EMBL" id="RKN42337.1"/>
    </source>
</evidence>
<evidence type="ECO:0000256" key="2">
    <source>
        <dbReference type="ARBA" id="ARBA00022801"/>
    </source>
</evidence>
<evidence type="ECO:0000256" key="1">
    <source>
        <dbReference type="ARBA" id="ARBA00008668"/>
    </source>
</evidence>
<protein>
    <recommendedName>
        <fullName evidence="6">Fibronectin type-III domain-containing protein</fullName>
    </recommendedName>
</protein>
<organism evidence="7 8">
    <name type="scientific">Streptomyces hoynatensis</name>
    <dbReference type="NCBI Taxonomy" id="1141874"/>
    <lineage>
        <taxon>Bacteria</taxon>
        <taxon>Bacillati</taxon>
        <taxon>Actinomycetota</taxon>
        <taxon>Actinomycetes</taxon>
        <taxon>Kitasatosporales</taxon>
        <taxon>Streptomycetaceae</taxon>
        <taxon>Streptomyces</taxon>
    </lineage>
</organism>
<dbReference type="InterPro" id="IPR013830">
    <property type="entry name" value="SGNH_hydro"/>
</dbReference>
<evidence type="ECO:0000256" key="4">
    <source>
        <dbReference type="ARBA" id="ARBA00023326"/>
    </source>
</evidence>
<sequence>MDHTRPPAPARGPGRRRARLAALLGAATAAAALALPGAVQAAAAETPADGPTVYIASDSTAQTYDPYYAPQTGWGQVLGRFFSEEVTIDNRAIGGRSSRSFVEEGRLDDILDEIQPGDYLFVQFGHNDATVSRPERYTTPEQYQEYLREDYIAGARARGAIPVIVTPVSRRDFEPTTGKFNVSFPEYVDKAIEVARQENVPLVDLSASSRAFLDAVGPLEAESVFLHVPVGVYENRPDGTIDETHFQEYGATEMARLIAEDVARLDVPLAAEVAGTAPPRHRPGRAEGLRAAYVSHDGARLTWEAVPGADHYRVQVRPRGERHAHWRLAAASAIPLADVAGLAEDTAYEVRVVAVNGRGEAAPSRAIPLTTRTADARFDFGPAAGPVAAGYTGVSPETVYTPELGYGFADPAGLTAADRGEGAGDLGRDFVACAGCRYEFRADLPDGTYAVTAYVGDAAGYSRSGFVLEASDRGQVIGHTGLITEQTFPLVQVSDGQLNVTVYAETGHLNGLELSRVA</sequence>
<dbReference type="Pfam" id="PF00041">
    <property type="entry name" value="fn3"/>
    <property type="match status" value="1"/>
</dbReference>
<dbReference type="PANTHER" id="PTHR43695:SF1">
    <property type="entry name" value="RHAMNOGALACTURONAN ACETYLESTERASE"/>
    <property type="match status" value="1"/>
</dbReference>
<reference evidence="7 8" key="1">
    <citation type="journal article" date="2014" name="Int. J. Syst. Evol. Microbiol.">
        <title>Streptomyces hoynatensis sp. nov., isolated from deep marine sediment.</title>
        <authorList>
            <person name="Veyisoglu A."/>
            <person name="Sahin N."/>
        </authorList>
    </citation>
    <scope>NUCLEOTIDE SEQUENCE [LARGE SCALE GENOMIC DNA]</scope>
    <source>
        <strain evidence="7 8">KCTC 29097</strain>
    </source>
</reference>
<dbReference type="CDD" id="cd01821">
    <property type="entry name" value="Rhamnogalacturan_acetylesterase_like"/>
    <property type="match status" value="1"/>
</dbReference>